<dbReference type="CDD" id="cd01832">
    <property type="entry name" value="SGNH_hydrolase_like_1"/>
    <property type="match status" value="1"/>
</dbReference>
<keyword evidence="3" id="KW-1185">Reference proteome</keyword>
<keyword evidence="2" id="KW-0378">Hydrolase</keyword>
<dbReference type="Proteomes" id="UP000463857">
    <property type="component" value="Chromosome"/>
</dbReference>
<proteinExistence type="predicted"/>
<feature type="domain" description="SGNH hydrolase-type esterase" evidence="1">
    <location>
        <begin position="36"/>
        <end position="206"/>
    </location>
</feature>
<dbReference type="PANTHER" id="PTHR43784:SF2">
    <property type="entry name" value="GDSL-LIKE LIPASE_ACYLHYDROLASE, PUTATIVE (AFU_ORTHOLOGUE AFUA_2G00820)-RELATED"/>
    <property type="match status" value="1"/>
</dbReference>
<dbReference type="PANTHER" id="PTHR43784">
    <property type="entry name" value="GDSL-LIKE LIPASE/ACYLHYDROLASE, PUTATIVE (AFU_ORTHOLOGUE AFUA_2G00820)-RELATED"/>
    <property type="match status" value="1"/>
</dbReference>
<dbReference type="KEGG" id="eke:EK0264_09355"/>
<sequence length="233" mass="25617">MTETGCYAELVDPMCLALHVQTALLGDVPYRRFAVAGDSLSLGTGDHVSGYRRLGWSDRIARALADAQPELQYRNSAIIGATTREVIDRQYGAIMEFGPDLLHVSSGANDITAKRADFSRIEYDLRQMYELAASTGAQLMTFTLGRAYVVPRIEDWTARITAMNEMVRGIAAEYGAIVIEMWDHPVNDRADLLSADRIHFAAPGQAVMATEVTRALAAHVSNQRPTGAWGQNR</sequence>
<dbReference type="SMR" id="A0A7L4YN16"/>
<name>A0A7L4YN16_9ACTN</name>
<evidence type="ECO:0000313" key="3">
    <source>
        <dbReference type="Proteomes" id="UP000463857"/>
    </source>
</evidence>
<dbReference type="OrthoDB" id="3474033at2"/>
<dbReference type="EMBL" id="CP047156">
    <property type="protein sequence ID" value="QHC00468.1"/>
    <property type="molecule type" value="Genomic_DNA"/>
</dbReference>
<dbReference type="InParanoid" id="A0A7L4YN16"/>
<evidence type="ECO:0000313" key="2">
    <source>
        <dbReference type="EMBL" id="QHC00468.1"/>
    </source>
</evidence>
<dbReference type="AlphaFoldDB" id="A0A7L4YN16"/>
<evidence type="ECO:0000259" key="1">
    <source>
        <dbReference type="Pfam" id="PF13472"/>
    </source>
</evidence>
<dbReference type="InterPro" id="IPR053140">
    <property type="entry name" value="GDSL_Rv0518-like"/>
</dbReference>
<dbReference type="Gene3D" id="3.40.50.1110">
    <property type="entry name" value="SGNH hydrolase"/>
    <property type="match status" value="1"/>
</dbReference>
<dbReference type="RefSeq" id="WP_159544982.1">
    <property type="nucleotide sequence ID" value="NZ_CP047156.1"/>
</dbReference>
<accession>A0A7L4YN16</accession>
<gene>
    <name evidence="2" type="ORF">EK0264_09355</name>
</gene>
<organism evidence="2 3">
    <name type="scientific">Epidermidibacterium keratini</name>
    <dbReference type="NCBI Taxonomy" id="1891644"/>
    <lineage>
        <taxon>Bacteria</taxon>
        <taxon>Bacillati</taxon>
        <taxon>Actinomycetota</taxon>
        <taxon>Actinomycetes</taxon>
        <taxon>Sporichthyales</taxon>
        <taxon>Sporichthyaceae</taxon>
        <taxon>Epidermidibacterium</taxon>
    </lineage>
</organism>
<dbReference type="Pfam" id="PF13472">
    <property type="entry name" value="Lipase_GDSL_2"/>
    <property type="match status" value="1"/>
</dbReference>
<dbReference type="InterPro" id="IPR036514">
    <property type="entry name" value="SGNH_hydro_sf"/>
</dbReference>
<dbReference type="SUPFAM" id="SSF52266">
    <property type="entry name" value="SGNH hydrolase"/>
    <property type="match status" value="1"/>
</dbReference>
<dbReference type="GO" id="GO:0016787">
    <property type="term" value="F:hydrolase activity"/>
    <property type="evidence" value="ECO:0007669"/>
    <property type="project" value="UniProtKB-KW"/>
</dbReference>
<protein>
    <submittedName>
        <fullName evidence="2">SGNH/GDSL hydrolase family protein</fullName>
    </submittedName>
</protein>
<reference evidence="2 3" key="1">
    <citation type="journal article" date="2018" name="Int. J. Syst. Evol. Microbiol.">
        <title>Epidermidibacterium keratini gen. nov., sp. nov., a member of the family Sporichthyaceae, isolated from keratin epidermis.</title>
        <authorList>
            <person name="Lee D.G."/>
            <person name="Trujillo M.E."/>
            <person name="Kang S."/>
            <person name="Nam J.J."/>
            <person name="Kim Y.J."/>
        </authorList>
    </citation>
    <scope>NUCLEOTIDE SEQUENCE [LARGE SCALE GENOMIC DNA]</scope>
    <source>
        <strain evidence="2 3">EPI-7</strain>
    </source>
</reference>
<dbReference type="InterPro" id="IPR013830">
    <property type="entry name" value="SGNH_hydro"/>
</dbReference>